<protein>
    <submittedName>
        <fullName evidence="2">1147_t:CDS:1</fullName>
    </submittedName>
</protein>
<dbReference type="AlphaFoldDB" id="A0A9N9D7N3"/>
<keyword evidence="3" id="KW-1185">Reference proteome</keyword>
<sequence>MKKRHIKLEKQLKNSFSKRKTLLTSSSSSSGLSNDDGNKGKNQKSEKPRSRKRHDQFSDNERLILEEKEPIDNEKFYLNKDEEVPYDYFSALNLNDIDTNLDFEHINKSANFDDLWILLWIFKYQKRFHLSNDENIEKIPTVKGHIWRPKLVFSLSSLKDQFATMYQRSGFE</sequence>
<reference evidence="2" key="1">
    <citation type="submission" date="2021-06" db="EMBL/GenBank/DDBJ databases">
        <authorList>
            <person name="Kallberg Y."/>
            <person name="Tangrot J."/>
            <person name="Rosling A."/>
        </authorList>
    </citation>
    <scope>NUCLEOTIDE SEQUENCE</scope>
    <source>
        <strain evidence="2">UK204</strain>
    </source>
</reference>
<gene>
    <name evidence="2" type="ORF">FCALED_LOCUS9963</name>
</gene>
<evidence type="ECO:0000256" key="1">
    <source>
        <dbReference type="SAM" id="MobiDB-lite"/>
    </source>
</evidence>
<dbReference type="Proteomes" id="UP000789570">
    <property type="component" value="Unassembled WGS sequence"/>
</dbReference>
<dbReference type="EMBL" id="CAJVPQ010003483">
    <property type="protein sequence ID" value="CAG8629051.1"/>
    <property type="molecule type" value="Genomic_DNA"/>
</dbReference>
<feature type="region of interest" description="Disordered" evidence="1">
    <location>
        <begin position="17"/>
        <end position="59"/>
    </location>
</feature>
<comment type="caution">
    <text evidence="2">The sequence shown here is derived from an EMBL/GenBank/DDBJ whole genome shotgun (WGS) entry which is preliminary data.</text>
</comment>
<feature type="compositionally biased region" description="Low complexity" evidence="1">
    <location>
        <begin position="22"/>
        <end position="35"/>
    </location>
</feature>
<evidence type="ECO:0000313" key="2">
    <source>
        <dbReference type="EMBL" id="CAG8629051.1"/>
    </source>
</evidence>
<feature type="compositionally biased region" description="Basic and acidic residues" evidence="1">
    <location>
        <begin position="36"/>
        <end position="48"/>
    </location>
</feature>
<accession>A0A9N9D7N3</accession>
<evidence type="ECO:0000313" key="3">
    <source>
        <dbReference type="Proteomes" id="UP000789570"/>
    </source>
</evidence>
<proteinExistence type="predicted"/>
<name>A0A9N9D7N3_9GLOM</name>
<organism evidence="2 3">
    <name type="scientific">Funneliformis caledonium</name>
    <dbReference type="NCBI Taxonomy" id="1117310"/>
    <lineage>
        <taxon>Eukaryota</taxon>
        <taxon>Fungi</taxon>
        <taxon>Fungi incertae sedis</taxon>
        <taxon>Mucoromycota</taxon>
        <taxon>Glomeromycotina</taxon>
        <taxon>Glomeromycetes</taxon>
        <taxon>Glomerales</taxon>
        <taxon>Glomeraceae</taxon>
        <taxon>Funneliformis</taxon>
    </lineage>
</organism>